<reference evidence="1 2" key="1">
    <citation type="journal article" date="2016" name="Sci. Rep.">
        <title>Metabolic traits of an uncultured archaeal lineage -MSBL1- from brine pools of the Red Sea.</title>
        <authorList>
            <person name="Mwirichia R."/>
            <person name="Alam I."/>
            <person name="Rashid M."/>
            <person name="Vinu M."/>
            <person name="Ba-Alawi W."/>
            <person name="Anthony Kamau A."/>
            <person name="Kamanda Ngugi D."/>
            <person name="Goker M."/>
            <person name="Klenk H.P."/>
            <person name="Bajic V."/>
            <person name="Stingl U."/>
        </authorList>
    </citation>
    <scope>NUCLEOTIDE SEQUENCE [LARGE SCALE GENOMIC DNA]</scope>
    <source>
        <strain evidence="1">SCGC-AAA259B11</strain>
    </source>
</reference>
<evidence type="ECO:0000313" key="1">
    <source>
        <dbReference type="EMBL" id="KXA89325.1"/>
    </source>
</evidence>
<comment type="caution">
    <text evidence="1">The sequence shown here is derived from an EMBL/GenBank/DDBJ whole genome shotgun (WGS) entry which is preliminary data.</text>
</comment>
<dbReference type="EMBL" id="LHXK01000042">
    <property type="protein sequence ID" value="KXA89325.1"/>
    <property type="molecule type" value="Genomic_DNA"/>
</dbReference>
<dbReference type="Proteomes" id="UP000070184">
    <property type="component" value="Unassembled WGS sequence"/>
</dbReference>
<proteinExistence type="predicted"/>
<keyword evidence="2" id="KW-1185">Reference proteome</keyword>
<protein>
    <submittedName>
        <fullName evidence="1">Uncharacterized protein</fullName>
    </submittedName>
</protein>
<sequence>MEVIPFTKTTALGIESIGNLSESLEMNGEGGSFTDRHPTGLKYCGIVKKGFRETIKVRKEKAEEDDEEGLKED</sequence>
<organism evidence="1 2">
    <name type="scientific">candidate division MSBL1 archaeon SCGC-AAA259B11</name>
    <dbReference type="NCBI Taxonomy" id="1698260"/>
    <lineage>
        <taxon>Archaea</taxon>
        <taxon>Methanobacteriati</taxon>
        <taxon>Methanobacteriota</taxon>
        <taxon>candidate division MSBL1</taxon>
    </lineage>
</organism>
<dbReference type="AlphaFoldDB" id="A0A133U568"/>
<evidence type="ECO:0000313" key="2">
    <source>
        <dbReference type="Proteomes" id="UP000070184"/>
    </source>
</evidence>
<name>A0A133U568_9EURY</name>
<accession>A0A133U568</accession>
<gene>
    <name evidence="1" type="ORF">AKJ61_03140</name>
</gene>